<evidence type="ECO:0000313" key="7">
    <source>
        <dbReference type="EMBL" id="KAK7736093.1"/>
    </source>
</evidence>
<protein>
    <submittedName>
        <fullName evidence="7">Phospholipid-translocating ATPase rsb1</fullName>
    </submittedName>
</protein>
<feature type="transmembrane region" description="Helical" evidence="5">
    <location>
        <begin position="300"/>
        <end position="319"/>
    </location>
</feature>
<feature type="transmembrane region" description="Helical" evidence="5">
    <location>
        <begin position="408"/>
        <end position="429"/>
    </location>
</feature>
<evidence type="ECO:0000256" key="2">
    <source>
        <dbReference type="ARBA" id="ARBA00022692"/>
    </source>
</evidence>
<sequence length="552" mass="60651">MPTTPIRLAIVGKTGAGKTSFIARALELDDDNKEYIVGDGVDSCTQKLQAARLTVDGREVELIDTPGFDDSGHNDGDTLFKMTDWLMSSYKSNMLLNGVIYMEPVSEPRVGKSERERIALVRSIIGSQFMNQVVIGSSMWDTGNRLCQKSEDNRVKDPALWGEMVGPDKATVKHFENTPASTKDIIRHFMDASRFPARALLLQTELASNSGVLKNTTAGRLAWKMNEDELHQQEAKIQFTGGTEEMKQSVEKKKTFLSRLKKFVVDYRPTRAGNTVYAAAFGLLLIAQLGLGIKHKTWGFMVGMICGLVLEVVGYAGRIMLHDNPFNFNNFIIYLVPLTIAPAFIAGALYLCLSRIVIVYGQNISRFSPRAYAIVFMASDFVSLVLQGAGGGLAATADDHSGSERGRAIMVAGVVFQVVSLLIFMGLGLEFVSRLRRTTVGSARDIRFAQLRDTKKFTWFQYALGAAVVLVFIRSVYRVAELQQGFDGPIANDEVSFMILEGPMIFLAVLAMTALHPGFGLGGQWSSAAWSIKQSRKDAFAMSGSSIDGIHM</sequence>
<evidence type="ECO:0000256" key="4">
    <source>
        <dbReference type="ARBA" id="ARBA00023136"/>
    </source>
</evidence>
<dbReference type="CDD" id="cd00882">
    <property type="entry name" value="Ras_like_GTPase"/>
    <property type="match status" value="1"/>
</dbReference>
<organism evidence="7 8">
    <name type="scientific">Diaporthe eres</name>
    <name type="common">Phomopsis oblonga</name>
    <dbReference type="NCBI Taxonomy" id="83184"/>
    <lineage>
        <taxon>Eukaryota</taxon>
        <taxon>Fungi</taxon>
        <taxon>Dikarya</taxon>
        <taxon>Ascomycota</taxon>
        <taxon>Pezizomycotina</taxon>
        <taxon>Sordariomycetes</taxon>
        <taxon>Sordariomycetidae</taxon>
        <taxon>Diaporthales</taxon>
        <taxon>Diaporthaceae</taxon>
        <taxon>Diaporthe</taxon>
        <taxon>Diaporthe eres species complex</taxon>
    </lineage>
</organism>
<accession>A0ABR1PGK0</accession>
<name>A0ABR1PGK0_DIAER</name>
<feature type="transmembrane region" description="Helical" evidence="5">
    <location>
        <begin position="497"/>
        <end position="515"/>
    </location>
</feature>
<evidence type="ECO:0000256" key="5">
    <source>
        <dbReference type="SAM" id="Phobius"/>
    </source>
</evidence>
<dbReference type="PANTHER" id="PTHR31465:SF9">
    <property type="entry name" value="SPHINGOID LONG-CHAIN BASE TRANSPORTER RSB1"/>
    <property type="match status" value="1"/>
</dbReference>
<dbReference type="Pfam" id="PF04479">
    <property type="entry name" value="RTA1"/>
    <property type="match status" value="1"/>
</dbReference>
<feature type="domain" description="G" evidence="6">
    <location>
        <begin position="8"/>
        <end position="69"/>
    </location>
</feature>
<dbReference type="Gene3D" id="3.40.50.300">
    <property type="entry name" value="P-loop containing nucleotide triphosphate hydrolases"/>
    <property type="match status" value="1"/>
</dbReference>
<comment type="caution">
    <text evidence="7">The sequence shown here is derived from an EMBL/GenBank/DDBJ whole genome shotgun (WGS) entry which is preliminary data.</text>
</comment>
<feature type="transmembrane region" description="Helical" evidence="5">
    <location>
        <begin position="276"/>
        <end position="293"/>
    </location>
</feature>
<dbReference type="InterPro" id="IPR027417">
    <property type="entry name" value="P-loop_NTPase"/>
</dbReference>
<reference evidence="7 8" key="1">
    <citation type="submission" date="2024-02" db="EMBL/GenBank/DDBJ databases">
        <title>De novo assembly and annotation of 12 fungi associated with fruit tree decline syndrome in Ontario, Canada.</title>
        <authorList>
            <person name="Sulman M."/>
            <person name="Ellouze W."/>
            <person name="Ilyukhin E."/>
        </authorList>
    </citation>
    <scope>NUCLEOTIDE SEQUENCE [LARGE SCALE GENOMIC DNA]</scope>
    <source>
        <strain evidence="7 8">M169</strain>
    </source>
</reference>
<dbReference type="Proteomes" id="UP001430848">
    <property type="component" value="Unassembled WGS sequence"/>
</dbReference>
<gene>
    <name evidence="7" type="primary">RSB1</name>
    <name evidence="7" type="ORF">SLS63_003614</name>
</gene>
<evidence type="ECO:0000256" key="1">
    <source>
        <dbReference type="ARBA" id="ARBA00004141"/>
    </source>
</evidence>
<evidence type="ECO:0000256" key="3">
    <source>
        <dbReference type="ARBA" id="ARBA00022989"/>
    </source>
</evidence>
<dbReference type="InterPro" id="IPR007568">
    <property type="entry name" value="RTA1"/>
</dbReference>
<dbReference type="InterPro" id="IPR006073">
    <property type="entry name" value="GTP-bd"/>
</dbReference>
<dbReference type="SUPFAM" id="SSF52540">
    <property type="entry name" value="P-loop containing nucleoside triphosphate hydrolases"/>
    <property type="match status" value="1"/>
</dbReference>
<dbReference type="Pfam" id="PF01926">
    <property type="entry name" value="MMR_HSR1"/>
    <property type="match status" value="1"/>
</dbReference>
<feature type="transmembrane region" description="Helical" evidence="5">
    <location>
        <begin position="457"/>
        <end position="477"/>
    </location>
</feature>
<comment type="subcellular location">
    <subcellularLocation>
        <location evidence="1">Membrane</location>
        <topology evidence="1">Multi-pass membrane protein</topology>
    </subcellularLocation>
</comment>
<evidence type="ECO:0000313" key="8">
    <source>
        <dbReference type="Proteomes" id="UP001430848"/>
    </source>
</evidence>
<dbReference type="PANTHER" id="PTHR31465">
    <property type="entry name" value="PROTEIN RTA1-RELATED"/>
    <property type="match status" value="1"/>
</dbReference>
<feature type="transmembrane region" description="Helical" evidence="5">
    <location>
        <begin position="331"/>
        <end position="353"/>
    </location>
</feature>
<keyword evidence="3 5" id="KW-1133">Transmembrane helix</keyword>
<dbReference type="EMBL" id="JAKNSF020000011">
    <property type="protein sequence ID" value="KAK7736093.1"/>
    <property type="molecule type" value="Genomic_DNA"/>
</dbReference>
<evidence type="ECO:0000259" key="6">
    <source>
        <dbReference type="Pfam" id="PF01926"/>
    </source>
</evidence>
<keyword evidence="8" id="KW-1185">Reference proteome</keyword>
<feature type="transmembrane region" description="Helical" evidence="5">
    <location>
        <begin position="374"/>
        <end position="396"/>
    </location>
</feature>
<proteinExistence type="predicted"/>
<keyword evidence="2 5" id="KW-0812">Transmembrane</keyword>
<keyword evidence="4 5" id="KW-0472">Membrane</keyword>